<evidence type="ECO:0000256" key="6">
    <source>
        <dbReference type="ARBA" id="ARBA00023315"/>
    </source>
</evidence>
<keyword evidence="2" id="KW-1003">Cell membrane</keyword>
<accession>A0A378K1H8</accession>
<organism evidence="8 10">
    <name type="scientific">Legionella moravica</name>
    <dbReference type="NCBI Taxonomy" id="39962"/>
    <lineage>
        <taxon>Bacteria</taxon>
        <taxon>Pseudomonadati</taxon>
        <taxon>Pseudomonadota</taxon>
        <taxon>Gammaproteobacteria</taxon>
        <taxon>Legionellales</taxon>
        <taxon>Legionellaceae</taxon>
        <taxon>Legionella</taxon>
    </lineage>
</organism>
<proteinExistence type="predicted"/>
<dbReference type="InterPro" id="IPR004960">
    <property type="entry name" value="LipA_acyltrans"/>
</dbReference>
<protein>
    <submittedName>
        <fullName evidence="8">Lipid A biosynthesis acyltransferase</fullName>
        <ecNumber evidence="8">2.3.1.-</ecNumber>
    </submittedName>
</protein>
<dbReference type="EC" id="2.3.1.-" evidence="8"/>
<dbReference type="CDD" id="cd07984">
    <property type="entry name" value="LPLAT_LABLAT-like"/>
    <property type="match status" value="1"/>
</dbReference>
<evidence type="ECO:0000256" key="5">
    <source>
        <dbReference type="ARBA" id="ARBA00023136"/>
    </source>
</evidence>
<evidence type="ECO:0000313" key="10">
    <source>
        <dbReference type="Proteomes" id="UP000254040"/>
    </source>
</evidence>
<gene>
    <name evidence="7" type="ORF">Lmor_1819</name>
    <name evidence="8" type="ORF">NCTC12239_03101</name>
</gene>
<evidence type="ECO:0000313" key="9">
    <source>
        <dbReference type="Proteomes" id="UP000054985"/>
    </source>
</evidence>
<evidence type="ECO:0000256" key="4">
    <source>
        <dbReference type="ARBA" id="ARBA00022679"/>
    </source>
</evidence>
<dbReference type="STRING" id="39962.Lmor_1819"/>
<evidence type="ECO:0000256" key="1">
    <source>
        <dbReference type="ARBA" id="ARBA00004533"/>
    </source>
</evidence>
<keyword evidence="4 8" id="KW-0808">Transferase</keyword>
<dbReference type="PANTHER" id="PTHR30606">
    <property type="entry name" value="LIPID A BIOSYNTHESIS LAUROYL ACYLTRANSFERASE"/>
    <property type="match status" value="1"/>
</dbReference>
<dbReference type="AlphaFoldDB" id="A0A378K1H8"/>
<keyword evidence="6 8" id="KW-0012">Acyltransferase</keyword>
<evidence type="ECO:0000313" key="8">
    <source>
        <dbReference type="EMBL" id="STX64140.1"/>
    </source>
</evidence>
<keyword evidence="5" id="KW-0472">Membrane</keyword>
<dbReference type="Proteomes" id="UP000254040">
    <property type="component" value="Unassembled WGS sequence"/>
</dbReference>
<reference evidence="7 9" key="1">
    <citation type="submission" date="2015-11" db="EMBL/GenBank/DDBJ databases">
        <title>Genomic analysis of 38 Legionella species identifies large and diverse effector repertoires.</title>
        <authorList>
            <person name="Burstein D."/>
            <person name="Amaro F."/>
            <person name="Zusman T."/>
            <person name="Lifshitz Z."/>
            <person name="Cohen O."/>
            <person name="Gilbert J.A."/>
            <person name="Pupko T."/>
            <person name="Shuman H.A."/>
            <person name="Segal G."/>
        </authorList>
    </citation>
    <scope>NUCLEOTIDE SEQUENCE [LARGE SCALE GENOMIC DNA]</scope>
    <source>
        <strain evidence="7 9">ATCC 43877</strain>
    </source>
</reference>
<dbReference type="RefSeq" id="WP_028382867.1">
    <property type="nucleotide sequence ID" value="NZ_CAAAJG010000013.1"/>
</dbReference>
<dbReference type="PANTHER" id="PTHR30606:SF10">
    <property type="entry name" value="PHOSPHATIDYLINOSITOL MANNOSIDE ACYLTRANSFERASE"/>
    <property type="match status" value="1"/>
</dbReference>
<dbReference type="Pfam" id="PF03279">
    <property type="entry name" value="Lip_A_acyltrans"/>
    <property type="match status" value="1"/>
</dbReference>
<evidence type="ECO:0000313" key="7">
    <source>
        <dbReference type="EMBL" id="KTD34422.1"/>
    </source>
</evidence>
<keyword evidence="9" id="KW-1185">Reference proteome</keyword>
<evidence type="ECO:0000256" key="2">
    <source>
        <dbReference type="ARBA" id="ARBA00022475"/>
    </source>
</evidence>
<reference evidence="8 10" key="2">
    <citation type="submission" date="2018-06" db="EMBL/GenBank/DDBJ databases">
        <authorList>
            <consortium name="Pathogen Informatics"/>
            <person name="Doyle S."/>
        </authorList>
    </citation>
    <scope>NUCLEOTIDE SEQUENCE [LARGE SCALE GENOMIC DNA]</scope>
    <source>
        <strain evidence="8 10">NCTC12239</strain>
    </source>
</reference>
<keyword evidence="3" id="KW-0997">Cell inner membrane</keyword>
<dbReference type="EMBL" id="LNYN01000020">
    <property type="protein sequence ID" value="KTD34422.1"/>
    <property type="molecule type" value="Genomic_DNA"/>
</dbReference>
<dbReference type="GO" id="GO:0005886">
    <property type="term" value="C:plasma membrane"/>
    <property type="evidence" value="ECO:0007669"/>
    <property type="project" value="UniProtKB-SubCell"/>
</dbReference>
<name>A0A378K1H8_9GAMM</name>
<dbReference type="Proteomes" id="UP000054985">
    <property type="component" value="Unassembled WGS sequence"/>
</dbReference>
<dbReference type="OrthoDB" id="9803456at2"/>
<dbReference type="EMBL" id="UGOG01000001">
    <property type="protein sequence ID" value="STX64140.1"/>
    <property type="molecule type" value="Genomic_DNA"/>
</dbReference>
<dbReference type="GO" id="GO:0009247">
    <property type="term" value="P:glycolipid biosynthetic process"/>
    <property type="evidence" value="ECO:0007669"/>
    <property type="project" value="UniProtKB-ARBA"/>
</dbReference>
<comment type="subcellular location">
    <subcellularLocation>
        <location evidence="1">Cell inner membrane</location>
    </subcellularLocation>
</comment>
<evidence type="ECO:0000256" key="3">
    <source>
        <dbReference type="ARBA" id="ARBA00022519"/>
    </source>
</evidence>
<sequence length="278" mass="32777">MVTLTRDLKKLPLSLMGWFVYWITPIKKSVAQNNIERVFQHSLSSKEKKRLVIAYYSHLVTSIKEWILYALVCKKRLGKRVKVIGLEHLYNAMNQGNGVLVLTGHFGNWEFAPLFFLDKIEDNKDLYYCIRKSLRFKFLDNIFLRRYEAAGFKLINNKNAISKVGAALRKKGVVCFPFDLRPSWKENNTVLANFLGQNTRTYNSLAYLAVRYNSPVISITFYRVNNREHVIALHPEIERSQSGDKQEAIFENTQNYNKRLEEMILSHPEQWLWSYKRW</sequence>
<dbReference type="GO" id="GO:0016746">
    <property type="term" value="F:acyltransferase activity"/>
    <property type="evidence" value="ECO:0007669"/>
    <property type="project" value="UniProtKB-KW"/>
</dbReference>